<protein>
    <recommendedName>
        <fullName evidence="2">Tubulin epsilon and delta complex protein 1 domain-containing protein</fullName>
    </recommendedName>
</protein>
<organism evidence="3 4">
    <name type="scientific">Brachionus plicatilis</name>
    <name type="common">Marine rotifer</name>
    <name type="synonym">Brachionus muelleri</name>
    <dbReference type="NCBI Taxonomy" id="10195"/>
    <lineage>
        <taxon>Eukaryota</taxon>
        <taxon>Metazoa</taxon>
        <taxon>Spiralia</taxon>
        <taxon>Gnathifera</taxon>
        <taxon>Rotifera</taxon>
        <taxon>Eurotatoria</taxon>
        <taxon>Monogononta</taxon>
        <taxon>Pseudotrocha</taxon>
        <taxon>Ploima</taxon>
        <taxon>Brachionidae</taxon>
        <taxon>Brachionus</taxon>
    </lineage>
</organism>
<dbReference type="PANTHER" id="PTHR35076">
    <property type="entry name" value="TUBULIN EPSILON AND DELTA COMPLEX PROTEIN 1"/>
    <property type="match status" value="1"/>
</dbReference>
<comment type="caution">
    <text evidence="3">The sequence shown here is derived from an EMBL/GenBank/DDBJ whole genome shotgun (WGS) entry which is preliminary data.</text>
</comment>
<dbReference type="OrthoDB" id="9906141at2759"/>
<accession>A0A3M7SUP6</accession>
<dbReference type="Pfam" id="PF14970">
    <property type="entry name" value="TEDC1"/>
    <property type="match status" value="1"/>
</dbReference>
<dbReference type="Proteomes" id="UP000276133">
    <property type="component" value="Unassembled WGS sequence"/>
</dbReference>
<evidence type="ECO:0000313" key="4">
    <source>
        <dbReference type="Proteomes" id="UP000276133"/>
    </source>
</evidence>
<name>A0A3M7SUP6_BRAPC</name>
<evidence type="ECO:0000256" key="1">
    <source>
        <dbReference type="SAM" id="Coils"/>
    </source>
</evidence>
<dbReference type="InterPro" id="IPR027996">
    <property type="entry name" value="TEDC1_dom"/>
</dbReference>
<evidence type="ECO:0000259" key="2">
    <source>
        <dbReference type="Pfam" id="PF14970"/>
    </source>
</evidence>
<dbReference type="PANTHER" id="PTHR35076:SF1">
    <property type="entry name" value="TUBULIN EPSILON AND DELTA COMPLEX PROTEIN 1"/>
    <property type="match status" value="1"/>
</dbReference>
<keyword evidence="1" id="KW-0175">Coiled coil</keyword>
<evidence type="ECO:0000313" key="3">
    <source>
        <dbReference type="EMBL" id="RNA39551.1"/>
    </source>
</evidence>
<feature type="coiled-coil region" evidence="1">
    <location>
        <begin position="252"/>
        <end position="309"/>
    </location>
</feature>
<reference evidence="3 4" key="1">
    <citation type="journal article" date="2018" name="Sci. Rep.">
        <title>Genomic signatures of local adaptation to the degree of environmental predictability in rotifers.</title>
        <authorList>
            <person name="Franch-Gras L."/>
            <person name="Hahn C."/>
            <person name="Garcia-Roger E.M."/>
            <person name="Carmona M.J."/>
            <person name="Serra M."/>
            <person name="Gomez A."/>
        </authorList>
    </citation>
    <scope>NUCLEOTIDE SEQUENCE [LARGE SCALE GENOMIC DNA]</scope>
    <source>
        <strain evidence="3">HYR1</strain>
    </source>
</reference>
<dbReference type="InterPro" id="IPR043535">
    <property type="entry name" value="TEDC1"/>
</dbReference>
<keyword evidence="4" id="KW-1185">Reference proteome</keyword>
<sequence length="403" mass="48087">MSQIQVKQIISSFCKILEYFNFTKVTPEDLRLAKFNKPDALDQVWRLLFELIIYLKSENKKTLDRELKEKFIKLGPEKTIRYIKEELMKLGYICHEFFKLSSFKTSCSSREVLIAIGWLVYTYEIIYIFIENSNCPLDEEYYKENALKKIDKDEFRKEFESLNSKINPEKNKDLLVQINNLRVLDGYFKKKITTFEKLVENKIEVQKNILNWIKNEELFWTWMESVVDENISSSEKLTENESEASIDDHYLDQILNQNLKSAAQEYHNLEKNIRKIDGLVEDLKSRLKSDNKNELNEENLKELKKFENETIENFQKIINDQNFRVLGVDNNFLLDKFESRLFHVDEKSKKVITNNLIMLNDINNLIEQEAKYLEKKFFQVKNEATQICEELSSKLKDCYVVRK</sequence>
<gene>
    <name evidence="3" type="ORF">BpHYR1_012625</name>
</gene>
<proteinExistence type="predicted"/>
<dbReference type="EMBL" id="REGN01000739">
    <property type="protein sequence ID" value="RNA39551.1"/>
    <property type="molecule type" value="Genomic_DNA"/>
</dbReference>
<dbReference type="AlphaFoldDB" id="A0A3M7SUP6"/>
<feature type="domain" description="Tubulin epsilon and delta complex protein 1" evidence="2">
    <location>
        <begin position="91"/>
        <end position="205"/>
    </location>
</feature>